<reference evidence="2" key="1">
    <citation type="submission" date="2018-11" db="EMBL/GenBank/DDBJ databases">
        <authorList>
            <person name="Alioto T."/>
            <person name="Alioto T."/>
        </authorList>
    </citation>
    <scope>NUCLEOTIDE SEQUENCE</scope>
</reference>
<accession>A0A8B6E1K0</accession>
<organism evidence="2 3">
    <name type="scientific">Mytilus galloprovincialis</name>
    <name type="common">Mediterranean mussel</name>
    <dbReference type="NCBI Taxonomy" id="29158"/>
    <lineage>
        <taxon>Eukaryota</taxon>
        <taxon>Metazoa</taxon>
        <taxon>Spiralia</taxon>
        <taxon>Lophotrochozoa</taxon>
        <taxon>Mollusca</taxon>
        <taxon>Bivalvia</taxon>
        <taxon>Autobranchia</taxon>
        <taxon>Pteriomorphia</taxon>
        <taxon>Mytilida</taxon>
        <taxon>Mytiloidea</taxon>
        <taxon>Mytilidae</taxon>
        <taxon>Mytilinae</taxon>
        <taxon>Mytilus</taxon>
    </lineage>
</organism>
<name>A0A8B6E1K0_MYTGA</name>
<evidence type="ECO:0000313" key="2">
    <source>
        <dbReference type="EMBL" id="VDI27212.1"/>
    </source>
</evidence>
<keyword evidence="3" id="KW-1185">Reference proteome</keyword>
<sequence>MYGQPRRADGLGFIPRTPQNAKRNEQRLSAIQKIKYMKQTALWNSNNNNNMNNDQTGMNMLQNNMKANYNMNNGQTRMNSNYNMNNGQTGINSNYNNMNNGHTGMNSNYNDMNNGQAGINSNGGQMNLAHLNPEYVESMMDMPGGLRMLMNARMGNTGNNGVTIINTEMAEMGLMQNGMMGNNGGRRGRRGQQKMRLPMCQPLSECAERFIPPQCRAWRYDTMNSVMCRACPTNRCEGGAKEYFHKMYKYHPSRLMLKMLQ</sequence>
<dbReference type="EMBL" id="UYJE01004340">
    <property type="protein sequence ID" value="VDI27212.1"/>
    <property type="molecule type" value="Genomic_DNA"/>
</dbReference>
<dbReference type="Proteomes" id="UP000596742">
    <property type="component" value="Unassembled WGS sequence"/>
</dbReference>
<comment type="caution">
    <text evidence="2">The sequence shown here is derived from an EMBL/GenBank/DDBJ whole genome shotgun (WGS) entry which is preliminary data.</text>
</comment>
<evidence type="ECO:0000256" key="1">
    <source>
        <dbReference type="SAM" id="MobiDB-lite"/>
    </source>
</evidence>
<proteinExistence type="predicted"/>
<gene>
    <name evidence="2" type="ORF">MGAL_10B054441</name>
</gene>
<protein>
    <submittedName>
        <fullName evidence="2">Uncharacterized protein</fullName>
    </submittedName>
</protein>
<evidence type="ECO:0000313" key="3">
    <source>
        <dbReference type="Proteomes" id="UP000596742"/>
    </source>
</evidence>
<dbReference type="AlphaFoldDB" id="A0A8B6E1K0"/>
<feature type="region of interest" description="Disordered" evidence="1">
    <location>
        <begin position="1"/>
        <end position="24"/>
    </location>
</feature>
<dbReference type="OrthoDB" id="10266493at2759"/>